<protein>
    <recommendedName>
        <fullName evidence="4">DUF3313 domain-containing protein</fullName>
    </recommendedName>
</protein>
<evidence type="ECO:0008006" key="4">
    <source>
        <dbReference type="Google" id="ProtNLM"/>
    </source>
</evidence>
<evidence type="ECO:0000313" key="3">
    <source>
        <dbReference type="Proteomes" id="UP000480266"/>
    </source>
</evidence>
<dbReference type="AlphaFoldDB" id="A0A7C9VPM4"/>
<name>A0A7C9VPM4_9BRAD</name>
<sequence length="207" mass="21675">MSRFLGLARLFAVLAGTFALAGCVTAKNSLSQDDISSMKLTDVTVSFAPDASIQWEDGIRAYATAKAIPDDQIATATNTPEAKAYAQSLLAPRIKAGVEKAMAGQLNGTRPVRLNIVIRSFTISPAIQRVVIGGGHGMVADANLVDARTGATIMAHPKLGVALIVGQGVLGTAVQAAIDSASTQSTADKIADRYGDSYREWLLRKTS</sequence>
<proteinExistence type="predicted"/>
<feature type="signal peptide" evidence="1">
    <location>
        <begin position="1"/>
        <end position="21"/>
    </location>
</feature>
<dbReference type="PROSITE" id="PS51257">
    <property type="entry name" value="PROKAR_LIPOPROTEIN"/>
    <property type="match status" value="1"/>
</dbReference>
<reference evidence="2" key="1">
    <citation type="submission" date="2020-02" db="EMBL/GenBank/DDBJ databases">
        <title>Draft genome sequence of Candidatus Afipia apatlaquensis IBT-C3, a potential strain for decolorization of textile dyes.</title>
        <authorList>
            <person name="Sanchez-Reyes A."/>
            <person name="Breton-Deval L."/>
            <person name="Mangelson H."/>
            <person name="Sanchez-Flores A."/>
        </authorList>
    </citation>
    <scope>NUCLEOTIDE SEQUENCE [LARGE SCALE GENOMIC DNA]</scope>
    <source>
        <strain evidence="2">IBT-C3</strain>
    </source>
</reference>
<accession>A0A7C9VPM4</accession>
<evidence type="ECO:0000313" key="2">
    <source>
        <dbReference type="EMBL" id="NGX98695.1"/>
    </source>
</evidence>
<dbReference type="Proteomes" id="UP000480266">
    <property type="component" value="Unassembled WGS sequence"/>
</dbReference>
<gene>
    <name evidence="2" type="ORF">G4V63_26860</name>
</gene>
<feature type="chain" id="PRO_5028999911" description="DUF3313 domain-containing protein" evidence="1">
    <location>
        <begin position="22"/>
        <end position="207"/>
    </location>
</feature>
<evidence type="ECO:0000256" key="1">
    <source>
        <dbReference type="SAM" id="SignalP"/>
    </source>
</evidence>
<keyword evidence="1" id="KW-0732">Signal</keyword>
<keyword evidence="3" id="KW-1185">Reference proteome</keyword>
<dbReference type="EMBL" id="JAAMRR010001369">
    <property type="protein sequence ID" value="NGX98695.1"/>
    <property type="molecule type" value="Genomic_DNA"/>
</dbReference>
<organism evidence="2 3">
    <name type="scientific">Candidatus Afipia apatlaquensis</name>
    <dbReference type="NCBI Taxonomy" id="2712852"/>
    <lineage>
        <taxon>Bacteria</taxon>
        <taxon>Pseudomonadati</taxon>
        <taxon>Pseudomonadota</taxon>
        <taxon>Alphaproteobacteria</taxon>
        <taxon>Hyphomicrobiales</taxon>
        <taxon>Nitrobacteraceae</taxon>
        <taxon>Afipia</taxon>
    </lineage>
</organism>
<comment type="caution">
    <text evidence="2">The sequence shown here is derived from an EMBL/GenBank/DDBJ whole genome shotgun (WGS) entry which is preliminary data.</text>
</comment>